<keyword evidence="2" id="KW-1185">Reference proteome</keyword>
<gene>
    <name evidence="1" type="ORF">DHETER_LOCUS3214</name>
</gene>
<proteinExistence type="predicted"/>
<name>A0ACA9L3L7_9GLOM</name>
<evidence type="ECO:0000313" key="1">
    <source>
        <dbReference type="EMBL" id="CAG8505673.1"/>
    </source>
</evidence>
<sequence length="116" mass="13094">MPVNDVILRPVNANLCDWLIYSCKNIENNKCMIERKFNGTIEKGNFENVGENSKISEGIIKGVIKTLDGTKTTERVIQGNFKGFNNNTFSMEGIDIENVSESEYQLWPVISDPSVF</sequence>
<protein>
    <submittedName>
        <fullName evidence="1">12917_t:CDS:1</fullName>
    </submittedName>
</protein>
<reference evidence="1" key="1">
    <citation type="submission" date="2021-06" db="EMBL/GenBank/DDBJ databases">
        <authorList>
            <person name="Kallberg Y."/>
            <person name="Tangrot J."/>
            <person name="Rosling A."/>
        </authorList>
    </citation>
    <scope>NUCLEOTIDE SEQUENCE</scope>
    <source>
        <strain evidence="1">IL203A</strain>
    </source>
</reference>
<dbReference type="Proteomes" id="UP000789702">
    <property type="component" value="Unassembled WGS sequence"/>
</dbReference>
<accession>A0ACA9L3L7</accession>
<dbReference type="EMBL" id="CAJVPU010002681">
    <property type="protein sequence ID" value="CAG8505673.1"/>
    <property type="molecule type" value="Genomic_DNA"/>
</dbReference>
<evidence type="ECO:0000313" key="2">
    <source>
        <dbReference type="Proteomes" id="UP000789702"/>
    </source>
</evidence>
<organism evidence="1 2">
    <name type="scientific">Dentiscutata heterogama</name>
    <dbReference type="NCBI Taxonomy" id="1316150"/>
    <lineage>
        <taxon>Eukaryota</taxon>
        <taxon>Fungi</taxon>
        <taxon>Fungi incertae sedis</taxon>
        <taxon>Mucoromycota</taxon>
        <taxon>Glomeromycotina</taxon>
        <taxon>Glomeromycetes</taxon>
        <taxon>Diversisporales</taxon>
        <taxon>Gigasporaceae</taxon>
        <taxon>Dentiscutata</taxon>
    </lineage>
</organism>
<comment type="caution">
    <text evidence="1">The sequence shown here is derived from an EMBL/GenBank/DDBJ whole genome shotgun (WGS) entry which is preliminary data.</text>
</comment>